<keyword evidence="3" id="KW-1185">Reference proteome</keyword>
<sequence length="151" mass="15560">MAAAPLRTASCGSGGPASGLRPPGLPRFRLWRSAVPPPALRGGRRRGVAPPGSRPASRLRPPGSGASRRPAVLLPGAWRLLASGLPAPGLPARRLPAARSRVPPQPQPPGPSRRCPGAGSSRPRWPQSGRRPLAGGRSSAGVQQWGVGRKC</sequence>
<comment type="caution">
    <text evidence="2">The sequence shown here is derived from an EMBL/GenBank/DDBJ whole genome shotgun (WGS) entry which is preliminary data.</text>
</comment>
<protein>
    <submittedName>
        <fullName evidence="2">Uncharacterized protein</fullName>
    </submittedName>
</protein>
<reference evidence="2" key="1">
    <citation type="journal article" date="2021" name="bioRxiv">
        <title>Whole Genome Assembly and Annotation of Northern Wild Rice, Zizania palustris L., Supports a Whole Genome Duplication in the Zizania Genus.</title>
        <authorList>
            <person name="Haas M."/>
            <person name="Kono T."/>
            <person name="Macchietto M."/>
            <person name="Millas R."/>
            <person name="McGilp L."/>
            <person name="Shao M."/>
            <person name="Duquette J."/>
            <person name="Hirsch C.N."/>
            <person name="Kimball J."/>
        </authorList>
    </citation>
    <scope>NUCLEOTIDE SEQUENCE</scope>
    <source>
        <tissue evidence="2">Fresh leaf tissue</tissue>
    </source>
</reference>
<evidence type="ECO:0000313" key="3">
    <source>
        <dbReference type="Proteomes" id="UP000729402"/>
    </source>
</evidence>
<gene>
    <name evidence="2" type="ORF">GUJ93_ZPchr0014g46619</name>
</gene>
<dbReference type="EMBL" id="JAAALK010000086">
    <property type="protein sequence ID" value="KAG8081997.1"/>
    <property type="molecule type" value="Genomic_DNA"/>
</dbReference>
<organism evidence="2 3">
    <name type="scientific">Zizania palustris</name>
    <name type="common">Northern wild rice</name>
    <dbReference type="NCBI Taxonomy" id="103762"/>
    <lineage>
        <taxon>Eukaryota</taxon>
        <taxon>Viridiplantae</taxon>
        <taxon>Streptophyta</taxon>
        <taxon>Embryophyta</taxon>
        <taxon>Tracheophyta</taxon>
        <taxon>Spermatophyta</taxon>
        <taxon>Magnoliopsida</taxon>
        <taxon>Liliopsida</taxon>
        <taxon>Poales</taxon>
        <taxon>Poaceae</taxon>
        <taxon>BOP clade</taxon>
        <taxon>Oryzoideae</taxon>
        <taxon>Oryzeae</taxon>
        <taxon>Zizaniinae</taxon>
        <taxon>Zizania</taxon>
    </lineage>
</organism>
<name>A0A8J5TB15_ZIZPA</name>
<accession>A0A8J5TB15</accession>
<evidence type="ECO:0000256" key="1">
    <source>
        <dbReference type="SAM" id="MobiDB-lite"/>
    </source>
</evidence>
<reference evidence="2" key="2">
    <citation type="submission" date="2021-02" db="EMBL/GenBank/DDBJ databases">
        <authorList>
            <person name="Kimball J.A."/>
            <person name="Haas M.W."/>
            <person name="Macchietto M."/>
            <person name="Kono T."/>
            <person name="Duquette J."/>
            <person name="Shao M."/>
        </authorList>
    </citation>
    <scope>NUCLEOTIDE SEQUENCE</scope>
    <source>
        <tissue evidence="2">Fresh leaf tissue</tissue>
    </source>
</reference>
<evidence type="ECO:0000313" key="2">
    <source>
        <dbReference type="EMBL" id="KAG8081997.1"/>
    </source>
</evidence>
<feature type="region of interest" description="Disordered" evidence="1">
    <location>
        <begin position="83"/>
        <end position="151"/>
    </location>
</feature>
<feature type="compositionally biased region" description="Low complexity" evidence="1">
    <location>
        <begin position="83"/>
        <end position="102"/>
    </location>
</feature>
<dbReference type="Proteomes" id="UP000729402">
    <property type="component" value="Unassembled WGS sequence"/>
</dbReference>
<proteinExistence type="predicted"/>
<feature type="region of interest" description="Disordered" evidence="1">
    <location>
        <begin position="1"/>
        <end position="70"/>
    </location>
</feature>
<dbReference type="AlphaFoldDB" id="A0A8J5TB15"/>